<dbReference type="EMBL" id="ML977334">
    <property type="protein sequence ID" value="KAF2111595.1"/>
    <property type="molecule type" value="Genomic_DNA"/>
</dbReference>
<gene>
    <name evidence="2" type="ORF">BDV96DRAFT_623661</name>
</gene>
<name>A0A6A5YWT1_9PLEO</name>
<dbReference type="PANTHER" id="PTHR38167">
    <property type="entry name" value="C2H2-TYPE DOMAIN-CONTAINING PROTEIN"/>
    <property type="match status" value="1"/>
</dbReference>
<evidence type="ECO:0000313" key="3">
    <source>
        <dbReference type="Proteomes" id="UP000799770"/>
    </source>
</evidence>
<reference evidence="2" key="1">
    <citation type="journal article" date="2020" name="Stud. Mycol.">
        <title>101 Dothideomycetes genomes: a test case for predicting lifestyles and emergence of pathogens.</title>
        <authorList>
            <person name="Haridas S."/>
            <person name="Albert R."/>
            <person name="Binder M."/>
            <person name="Bloem J."/>
            <person name="Labutti K."/>
            <person name="Salamov A."/>
            <person name="Andreopoulos B."/>
            <person name="Baker S."/>
            <person name="Barry K."/>
            <person name="Bills G."/>
            <person name="Bluhm B."/>
            <person name="Cannon C."/>
            <person name="Castanera R."/>
            <person name="Culley D."/>
            <person name="Daum C."/>
            <person name="Ezra D."/>
            <person name="Gonzalez J."/>
            <person name="Henrissat B."/>
            <person name="Kuo A."/>
            <person name="Liang C."/>
            <person name="Lipzen A."/>
            <person name="Lutzoni F."/>
            <person name="Magnuson J."/>
            <person name="Mondo S."/>
            <person name="Nolan M."/>
            <person name="Ohm R."/>
            <person name="Pangilinan J."/>
            <person name="Park H.-J."/>
            <person name="Ramirez L."/>
            <person name="Alfaro M."/>
            <person name="Sun H."/>
            <person name="Tritt A."/>
            <person name="Yoshinaga Y."/>
            <person name="Zwiers L.-H."/>
            <person name="Turgeon B."/>
            <person name="Goodwin S."/>
            <person name="Spatafora J."/>
            <person name="Crous P."/>
            <person name="Grigoriev I."/>
        </authorList>
    </citation>
    <scope>NUCLEOTIDE SEQUENCE</scope>
    <source>
        <strain evidence="2">CBS 627.86</strain>
    </source>
</reference>
<dbReference type="Proteomes" id="UP000799770">
    <property type="component" value="Unassembled WGS sequence"/>
</dbReference>
<dbReference type="AlphaFoldDB" id="A0A6A5YWT1"/>
<dbReference type="PANTHER" id="PTHR38167:SF1">
    <property type="entry name" value="C2H2-TYPE DOMAIN-CONTAINING PROTEIN"/>
    <property type="match status" value="1"/>
</dbReference>
<evidence type="ECO:0000313" key="2">
    <source>
        <dbReference type="EMBL" id="KAF2111595.1"/>
    </source>
</evidence>
<sequence length="193" mass="21789">MAPSTTPSLDLLYEAIDTTSVDRLREFVRELCASSETGRKHFSDRLLLSEPIADNAPMAEDKENEPTEGGASTSQKRKRTEEYTVQQRYEMCTQCETEYDVSTNSSTSCVWHDGYTEPDYDGDFWADPDEDCHGTIDTDDMREEFPEGFVWNCCDAEGDARGCQTGEHRPRKVKKVRTSLIGARNMMSIAALT</sequence>
<protein>
    <recommendedName>
        <fullName evidence="4">C2H2-type domain-containing protein</fullName>
    </recommendedName>
</protein>
<dbReference type="OrthoDB" id="5422613at2759"/>
<proteinExistence type="predicted"/>
<evidence type="ECO:0000256" key="1">
    <source>
        <dbReference type="SAM" id="MobiDB-lite"/>
    </source>
</evidence>
<evidence type="ECO:0008006" key="4">
    <source>
        <dbReference type="Google" id="ProtNLM"/>
    </source>
</evidence>
<feature type="region of interest" description="Disordered" evidence="1">
    <location>
        <begin position="50"/>
        <end position="83"/>
    </location>
</feature>
<organism evidence="2 3">
    <name type="scientific">Lophiotrema nucula</name>
    <dbReference type="NCBI Taxonomy" id="690887"/>
    <lineage>
        <taxon>Eukaryota</taxon>
        <taxon>Fungi</taxon>
        <taxon>Dikarya</taxon>
        <taxon>Ascomycota</taxon>
        <taxon>Pezizomycotina</taxon>
        <taxon>Dothideomycetes</taxon>
        <taxon>Pleosporomycetidae</taxon>
        <taxon>Pleosporales</taxon>
        <taxon>Lophiotremataceae</taxon>
        <taxon>Lophiotrema</taxon>
    </lineage>
</organism>
<accession>A0A6A5YWT1</accession>
<keyword evidence="3" id="KW-1185">Reference proteome</keyword>